<evidence type="ECO:0000256" key="1">
    <source>
        <dbReference type="ARBA" id="ARBA00012417"/>
    </source>
</evidence>
<sequence>MEFQQVMQQINKKQIDPIYTVVGSENYLKNQFMEGLFQQLGGIDVLDISRIDLQEVTMNDVLDEAEMFSFFSDYRVLIVSNATFLNSQSKNKLTDSEQKRLLGYLDNPNQASILIFNVENPSLDKRKKLTKSFNKQTKMVDISELDEGQVARYVQSYINNLDISFTREAVEELLIRVNYQLTNAMTEVNKLEIFGQTDGRITLDSVRSLVPRTLESDVFQLTNAVANKNITQAIQIYQDLLLMRHEPIALHALMVSQFRVIVQSMILGRQGMNQADIAKQLGIHPYRVKLALTSGRSLQLPELLNFYVEMAEVDFGMKTGVGDKETHFYILLSKLTSL</sequence>
<comment type="similarity">
    <text evidence="7">Belongs to the DNA polymerase HolA subunit family.</text>
</comment>
<keyword evidence="3 11" id="KW-0808">Transferase</keyword>
<dbReference type="InterPro" id="IPR027417">
    <property type="entry name" value="P-loop_NTPase"/>
</dbReference>
<dbReference type="EC" id="2.7.7.7" evidence="1"/>
<keyword evidence="4 11" id="KW-0548">Nucleotidyltransferase</keyword>
<dbReference type="Gene3D" id="3.40.50.300">
    <property type="entry name" value="P-loop containing nucleotide triphosphate hydrolases"/>
    <property type="match status" value="1"/>
</dbReference>
<evidence type="ECO:0000256" key="3">
    <source>
        <dbReference type="ARBA" id="ARBA00022679"/>
    </source>
</evidence>
<evidence type="ECO:0000256" key="2">
    <source>
        <dbReference type="ARBA" id="ARBA00017703"/>
    </source>
</evidence>
<keyword evidence="5" id="KW-0235">DNA replication</keyword>
<dbReference type="RefSeq" id="WP_138405306.1">
    <property type="nucleotide sequence ID" value="NZ_VBSP01000049.1"/>
</dbReference>
<dbReference type="Pfam" id="PF06144">
    <property type="entry name" value="DNA_pol3_delta"/>
    <property type="match status" value="1"/>
</dbReference>
<dbReference type="EMBL" id="VBSP01000049">
    <property type="protein sequence ID" value="TLQ39785.1"/>
    <property type="molecule type" value="Genomic_DNA"/>
</dbReference>
<dbReference type="PANTHER" id="PTHR34388:SF1">
    <property type="entry name" value="DNA POLYMERASE III SUBUNIT DELTA"/>
    <property type="match status" value="1"/>
</dbReference>
<evidence type="ECO:0000256" key="4">
    <source>
        <dbReference type="ARBA" id="ARBA00022695"/>
    </source>
</evidence>
<evidence type="ECO:0000256" key="6">
    <source>
        <dbReference type="ARBA" id="ARBA00022932"/>
    </source>
</evidence>
<evidence type="ECO:0000313" key="12">
    <source>
        <dbReference type="Proteomes" id="UP000306420"/>
    </source>
</evidence>
<evidence type="ECO:0000259" key="10">
    <source>
        <dbReference type="Pfam" id="PF21694"/>
    </source>
</evidence>
<dbReference type="NCBIfam" id="TIGR01128">
    <property type="entry name" value="holA"/>
    <property type="match status" value="1"/>
</dbReference>
<comment type="caution">
    <text evidence="11">The sequence shown here is derived from an EMBL/GenBank/DDBJ whole genome shotgun (WGS) entry which is preliminary data.</text>
</comment>
<comment type="catalytic activity">
    <reaction evidence="8">
        <text>DNA(n) + a 2'-deoxyribonucleoside 5'-triphosphate = DNA(n+1) + diphosphate</text>
        <dbReference type="Rhea" id="RHEA:22508"/>
        <dbReference type="Rhea" id="RHEA-COMP:17339"/>
        <dbReference type="Rhea" id="RHEA-COMP:17340"/>
        <dbReference type="ChEBI" id="CHEBI:33019"/>
        <dbReference type="ChEBI" id="CHEBI:61560"/>
        <dbReference type="ChEBI" id="CHEBI:173112"/>
        <dbReference type="EC" id="2.7.7.7"/>
    </reaction>
</comment>
<dbReference type="SUPFAM" id="SSF52540">
    <property type="entry name" value="P-loop containing nucleoside triphosphate hydrolases"/>
    <property type="match status" value="1"/>
</dbReference>
<evidence type="ECO:0000313" key="11">
    <source>
        <dbReference type="EMBL" id="TLQ39785.1"/>
    </source>
</evidence>
<dbReference type="Gene3D" id="1.20.272.10">
    <property type="match status" value="1"/>
</dbReference>
<dbReference type="InterPro" id="IPR048466">
    <property type="entry name" value="DNA_pol3_delta-like_C"/>
</dbReference>
<dbReference type="InterPro" id="IPR010372">
    <property type="entry name" value="DNA_pol3_delta_N"/>
</dbReference>
<evidence type="ECO:0000256" key="8">
    <source>
        <dbReference type="ARBA" id="ARBA00049244"/>
    </source>
</evidence>
<evidence type="ECO:0000259" key="9">
    <source>
        <dbReference type="Pfam" id="PF06144"/>
    </source>
</evidence>
<reference evidence="11 12" key="1">
    <citation type="submission" date="2019-05" db="EMBL/GenBank/DDBJ databases">
        <title>The metagenome of a microbial culture collection derived from dairy environment covers the genomic content of the human microbiome.</title>
        <authorList>
            <person name="Roder T."/>
            <person name="Wuthrich D."/>
            <person name="Sattari Z."/>
            <person name="Von Ah U."/>
            <person name="Bar C."/>
            <person name="Ronchi F."/>
            <person name="Macpherson A.J."/>
            <person name="Ganal-Vonarburg S.C."/>
            <person name="Bruggmann R."/>
            <person name="Vergeres G."/>
        </authorList>
    </citation>
    <scope>NUCLEOTIDE SEQUENCE [LARGE SCALE GENOMIC DNA]</scope>
    <source>
        <strain evidence="11 12">FAM 24227</strain>
    </source>
</reference>
<evidence type="ECO:0000256" key="5">
    <source>
        <dbReference type="ARBA" id="ARBA00022705"/>
    </source>
</evidence>
<organism evidence="11 12">
    <name type="scientific">Ruoffia tabacinasalis</name>
    <dbReference type="NCBI Taxonomy" id="87458"/>
    <lineage>
        <taxon>Bacteria</taxon>
        <taxon>Bacillati</taxon>
        <taxon>Bacillota</taxon>
        <taxon>Bacilli</taxon>
        <taxon>Lactobacillales</taxon>
        <taxon>Aerococcaceae</taxon>
        <taxon>Ruoffia</taxon>
    </lineage>
</organism>
<dbReference type="SUPFAM" id="SSF48019">
    <property type="entry name" value="post-AAA+ oligomerization domain-like"/>
    <property type="match status" value="1"/>
</dbReference>
<dbReference type="InterPro" id="IPR008921">
    <property type="entry name" value="DNA_pol3_clamp-load_cplx_C"/>
</dbReference>
<gene>
    <name evidence="11" type="primary">holA</name>
    <name evidence="11" type="ORF">FEZ33_10310</name>
</gene>
<dbReference type="GO" id="GO:0006261">
    <property type="term" value="P:DNA-templated DNA replication"/>
    <property type="evidence" value="ECO:0007669"/>
    <property type="project" value="TreeGrafter"/>
</dbReference>
<feature type="domain" description="DNA polymerase III delta N-terminal" evidence="9">
    <location>
        <begin position="19"/>
        <end position="142"/>
    </location>
</feature>
<keyword evidence="6" id="KW-0239">DNA-directed DNA polymerase</keyword>
<name>A0A5R9DV25_9LACT</name>
<dbReference type="AlphaFoldDB" id="A0A5R9DV25"/>
<dbReference type="PANTHER" id="PTHR34388">
    <property type="entry name" value="DNA POLYMERASE III SUBUNIT DELTA"/>
    <property type="match status" value="1"/>
</dbReference>
<evidence type="ECO:0000256" key="7">
    <source>
        <dbReference type="ARBA" id="ARBA00034754"/>
    </source>
</evidence>
<proteinExistence type="inferred from homology"/>
<dbReference type="OrthoDB" id="9775929at2"/>
<accession>A0A5R9DV25</accession>
<dbReference type="InterPro" id="IPR005790">
    <property type="entry name" value="DNA_polIII_delta"/>
</dbReference>
<dbReference type="Gene3D" id="1.10.8.60">
    <property type="match status" value="1"/>
</dbReference>
<protein>
    <recommendedName>
        <fullName evidence="2">DNA polymerase III subunit delta</fullName>
        <ecNumber evidence="1">2.7.7.7</ecNumber>
    </recommendedName>
</protein>
<dbReference type="GO" id="GO:0009360">
    <property type="term" value="C:DNA polymerase III complex"/>
    <property type="evidence" value="ECO:0007669"/>
    <property type="project" value="InterPro"/>
</dbReference>
<dbReference type="Pfam" id="PF21694">
    <property type="entry name" value="DNA_pol3_delta_C"/>
    <property type="match status" value="1"/>
</dbReference>
<dbReference type="Proteomes" id="UP000306420">
    <property type="component" value="Unassembled WGS sequence"/>
</dbReference>
<dbReference type="GO" id="GO:0003677">
    <property type="term" value="F:DNA binding"/>
    <property type="evidence" value="ECO:0007669"/>
    <property type="project" value="InterPro"/>
</dbReference>
<feature type="domain" description="DNA polymerase III delta subunit-like C-terminal" evidence="10">
    <location>
        <begin position="215"/>
        <end position="334"/>
    </location>
</feature>
<dbReference type="GO" id="GO:0003887">
    <property type="term" value="F:DNA-directed DNA polymerase activity"/>
    <property type="evidence" value="ECO:0007669"/>
    <property type="project" value="UniProtKB-KW"/>
</dbReference>